<sequence>MKKEEIDRLYGSLFEEKKFSGRLQVQQEIQLAELLFSSGDHGSFFFLKTQGAGRNKQSDKEPNQYNIRSCEQS</sequence>
<dbReference type="EMBL" id="NOII01000021">
    <property type="protein sequence ID" value="OYD56312.1"/>
    <property type="molecule type" value="Genomic_DNA"/>
</dbReference>
<comment type="caution">
    <text evidence="2">The sequence shown here is derived from an EMBL/GenBank/DDBJ whole genome shotgun (WGS) entry which is preliminary data.</text>
</comment>
<dbReference type="AlphaFoldDB" id="A0A235F500"/>
<name>A0A235F500_9BACL</name>
<accession>A0A235F500</accession>
<evidence type="ECO:0000256" key="1">
    <source>
        <dbReference type="SAM" id="MobiDB-lite"/>
    </source>
</evidence>
<protein>
    <submittedName>
        <fullName evidence="2">Uncharacterized protein</fullName>
    </submittedName>
</protein>
<reference evidence="2 3" key="1">
    <citation type="submission" date="2017-07" db="EMBL/GenBank/DDBJ databases">
        <title>Fictibacillus sp. nov. GDSW-R2A3 Genome sequencing and assembly.</title>
        <authorList>
            <person name="Mayilraj S."/>
        </authorList>
    </citation>
    <scope>NUCLEOTIDE SEQUENCE [LARGE SCALE GENOMIC DNA]</scope>
    <source>
        <strain evidence="2 3">GDSW-R2A3</strain>
    </source>
</reference>
<evidence type="ECO:0000313" key="3">
    <source>
        <dbReference type="Proteomes" id="UP000215059"/>
    </source>
</evidence>
<dbReference type="RefSeq" id="WP_094253981.1">
    <property type="nucleotide sequence ID" value="NZ_JBHLXL010000004.1"/>
</dbReference>
<keyword evidence="3" id="KW-1185">Reference proteome</keyword>
<dbReference type="Proteomes" id="UP000215059">
    <property type="component" value="Unassembled WGS sequence"/>
</dbReference>
<gene>
    <name evidence="2" type="ORF">CGZ90_18355</name>
</gene>
<feature type="region of interest" description="Disordered" evidence="1">
    <location>
        <begin position="51"/>
        <end position="73"/>
    </location>
</feature>
<organism evidence="2 3">
    <name type="scientific">Fictibacillus aquaticus</name>
    <dbReference type="NCBI Taxonomy" id="2021314"/>
    <lineage>
        <taxon>Bacteria</taxon>
        <taxon>Bacillati</taxon>
        <taxon>Bacillota</taxon>
        <taxon>Bacilli</taxon>
        <taxon>Bacillales</taxon>
        <taxon>Fictibacillaceae</taxon>
        <taxon>Fictibacillus</taxon>
    </lineage>
</organism>
<proteinExistence type="predicted"/>
<feature type="compositionally biased region" description="Polar residues" evidence="1">
    <location>
        <begin position="63"/>
        <end position="73"/>
    </location>
</feature>
<evidence type="ECO:0000313" key="2">
    <source>
        <dbReference type="EMBL" id="OYD56312.1"/>
    </source>
</evidence>